<evidence type="ECO:0000256" key="1">
    <source>
        <dbReference type="SAM" id="MobiDB-lite"/>
    </source>
</evidence>
<dbReference type="Proteomes" id="UP000823775">
    <property type="component" value="Unassembled WGS sequence"/>
</dbReference>
<sequence>MCVGTVEKGLLGPISPSQNVVREAVSEAVRLAPIRLPPAEKAPSEGLTPRDRCARRKRARRTSTSDAVGKLQYDSGQAMKALSNVPYVNIAAVRPEERLRGGCQVGRAVGLFNHDLVTTIWPLAAISARLALRVSEESLFV</sequence>
<organism evidence="2 3">
    <name type="scientific">Datura stramonium</name>
    <name type="common">Jimsonweed</name>
    <name type="synonym">Common thornapple</name>
    <dbReference type="NCBI Taxonomy" id="4076"/>
    <lineage>
        <taxon>Eukaryota</taxon>
        <taxon>Viridiplantae</taxon>
        <taxon>Streptophyta</taxon>
        <taxon>Embryophyta</taxon>
        <taxon>Tracheophyta</taxon>
        <taxon>Spermatophyta</taxon>
        <taxon>Magnoliopsida</taxon>
        <taxon>eudicotyledons</taxon>
        <taxon>Gunneridae</taxon>
        <taxon>Pentapetalae</taxon>
        <taxon>asterids</taxon>
        <taxon>lamiids</taxon>
        <taxon>Solanales</taxon>
        <taxon>Solanaceae</taxon>
        <taxon>Solanoideae</taxon>
        <taxon>Datureae</taxon>
        <taxon>Datura</taxon>
    </lineage>
</organism>
<reference evidence="2 3" key="1">
    <citation type="journal article" date="2021" name="BMC Genomics">
        <title>Datura genome reveals duplications of psychoactive alkaloid biosynthetic genes and high mutation rate following tissue culture.</title>
        <authorList>
            <person name="Rajewski A."/>
            <person name="Carter-House D."/>
            <person name="Stajich J."/>
            <person name="Litt A."/>
        </authorList>
    </citation>
    <scope>NUCLEOTIDE SEQUENCE [LARGE SCALE GENOMIC DNA]</scope>
    <source>
        <strain evidence="2">AR-01</strain>
    </source>
</reference>
<protein>
    <submittedName>
        <fullName evidence="2">Uncharacterized protein</fullName>
    </submittedName>
</protein>
<evidence type="ECO:0000313" key="3">
    <source>
        <dbReference type="Proteomes" id="UP000823775"/>
    </source>
</evidence>
<evidence type="ECO:0000313" key="2">
    <source>
        <dbReference type="EMBL" id="MCD7464043.1"/>
    </source>
</evidence>
<accession>A0ABS8SZ99</accession>
<feature type="region of interest" description="Disordered" evidence="1">
    <location>
        <begin position="36"/>
        <end position="68"/>
    </location>
</feature>
<dbReference type="EMBL" id="JACEIK010000934">
    <property type="protein sequence ID" value="MCD7464043.1"/>
    <property type="molecule type" value="Genomic_DNA"/>
</dbReference>
<keyword evidence="3" id="KW-1185">Reference proteome</keyword>
<gene>
    <name evidence="2" type="ORF">HAX54_051962</name>
</gene>
<name>A0ABS8SZ99_DATST</name>
<comment type="caution">
    <text evidence="2">The sequence shown here is derived from an EMBL/GenBank/DDBJ whole genome shotgun (WGS) entry which is preliminary data.</text>
</comment>
<proteinExistence type="predicted"/>